<dbReference type="EMBL" id="RBZU01000003">
    <property type="protein sequence ID" value="RKP56376.1"/>
    <property type="molecule type" value="Genomic_DNA"/>
</dbReference>
<organism evidence="1 2">
    <name type="scientific">Pararobbsia silviterrae</name>
    <dbReference type="NCBI Taxonomy" id="1792498"/>
    <lineage>
        <taxon>Bacteria</taxon>
        <taxon>Pseudomonadati</taxon>
        <taxon>Pseudomonadota</taxon>
        <taxon>Betaproteobacteria</taxon>
        <taxon>Burkholderiales</taxon>
        <taxon>Burkholderiaceae</taxon>
        <taxon>Pararobbsia</taxon>
    </lineage>
</organism>
<comment type="caution">
    <text evidence="1">The sequence shown here is derived from an EMBL/GenBank/DDBJ whole genome shotgun (WGS) entry which is preliminary data.</text>
</comment>
<dbReference type="AlphaFoldDB" id="A0A494Y7T0"/>
<reference evidence="1 2" key="1">
    <citation type="submission" date="2018-10" db="EMBL/GenBank/DDBJ databases">
        <title>Robbsia sp. DHC34, isolated from soil.</title>
        <authorList>
            <person name="Gao Z.-H."/>
            <person name="Qiu L.-H."/>
        </authorList>
    </citation>
    <scope>NUCLEOTIDE SEQUENCE [LARGE SCALE GENOMIC DNA]</scope>
    <source>
        <strain evidence="1 2">DHC34</strain>
    </source>
</reference>
<accession>A0A494Y7T0</accession>
<dbReference type="RefSeq" id="WP_121085324.1">
    <property type="nucleotide sequence ID" value="NZ_RBZU01000003.1"/>
</dbReference>
<name>A0A494Y7T0_9BURK</name>
<evidence type="ECO:0000313" key="2">
    <source>
        <dbReference type="Proteomes" id="UP000270342"/>
    </source>
</evidence>
<protein>
    <submittedName>
        <fullName evidence="1">Uncharacterized protein</fullName>
    </submittedName>
</protein>
<proteinExistence type="predicted"/>
<evidence type="ECO:0000313" key="1">
    <source>
        <dbReference type="EMBL" id="RKP56376.1"/>
    </source>
</evidence>
<keyword evidence="2" id="KW-1185">Reference proteome</keyword>
<gene>
    <name evidence="1" type="ORF">D7S86_08230</name>
</gene>
<sequence length="62" mass="6800">MKLIKFAFILALGGVCGYQIEATRVQLTCEADDGATIIHGVPYLCFTQRQINQMQRGHGDSA</sequence>
<dbReference type="Proteomes" id="UP000270342">
    <property type="component" value="Unassembled WGS sequence"/>
</dbReference>